<dbReference type="Gene3D" id="3.40.50.10320">
    <property type="entry name" value="LmbE-like"/>
    <property type="match status" value="1"/>
</dbReference>
<evidence type="ECO:0000256" key="3">
    <source>
        <dbReference type="SAM" id="Phobius"/>
    </source>
</evidence>
<evidence type="ECO:0000313" key="7">
    <source>
        <dbReference type="EMBL" id="JAQ12692.1"/>
    </source>
</evidence>
<evidence type="ECO:0000256" key="1">
    <source>
        <dbReference type="ARBA" id="ARBA00006066"/>
    </source>
</evidence>
<dbReference type="Pfam" id="PF02585">
    <property type="entry name" value="PIG-L"/>
    <property type="match status" value="1"/>
</dbReference>
<gene>
    <name evidence="7" type="primary">PIGL_2</name>
    <name evidence="5" type="synonym">PIGL_1</name>
    <name evidence="6" type="synonym">PIGL_3</name>
    <name evidence="5" type="ORF">g.60878</name>
    <name evidence="6" type="ORF">g.60879</name>
    <name evidence="7" type="ORF">g.60881</name>
</gene>
<dbReference type="EC" id="3.5.1.89" evidence="2"/>
<accession>A0A0K8SNT5</accession>
<dbReference type="UniPathway" id="UPA00196"/>
<dbReference type="GO" id="GO:0005783">
    <property type="term" value="C:endoplasmic reticulum"/>
    <property type="evidence" value="ECO:0007669"/>
    <property type="project" value="TreeGrafter"/>
</dbReference>
<dbReference type="AlphaFoldDB" id="A0A0K8SNT5"/>
<dbReference type="InterPro" id="IPR003737">
    <property type="entry name" value="GlcNAc_PI_deacetylase-related"/>
</dbReference>
<feature type="transmembrane region" description="Helical" evidence="3">
    <location>
        <begin position="47"/>
        <end position="68"/>
    </location>
</feature>
<dbReference type="EMBL" id="GBRD01010848">
    <property type="protein sequence ID" value="JAG54976.1"/>
    <property type="molecule type" value="Transcribed_RNA"/>
</dbReference>
<dbReference type="EMBL" id="GDHC01005937">
    <property type="protein sequence ID" value="JAQ12692.1"/>
    <property type="molecule type" value="Transcribed_RNA"/>
</dbReference>
<evidence type="ECO:0000313" key="5">
    <source>
        <dbReference type="EMBL" id="JAQ06451.1"/>
    </source>
</evidence>
<dbReference type="PANTHER" id="PTHR12993">
    <property type="entry name" value="N-ACETYLGLUCOSAMINYL-PHOSPHATIDYLINOSITOL DE-N-ACETYLASE-RELATED"/>
    <property type="match status" value="1"/>
</dbReference>
<comment type="similarity">
    <text evidence="1">Belongs to the PIGL family.</text>
</comment>
<evidence type="ECO:0000313" key="4">
    <source>
        <dbReference type="EMBL" id="JAG54976.1"/>
    </source>
</evidence>
<dbReference type="InterPro" id="IPR024078">
    <property type="entry name" value="LmbE-like_dom_sf"/>
</dbReference>
<dbReference type="GO" id="GO:0016020">
    <property type="term" value="C:membrane"/>
    <property type="evidence" value="ECO:0007669"/>
    <property type="project" value="GOC"/>
</dbReference>
<evidence type="ECO:0000313" key="6">
    <source>
        <dbReference type="EMBL" id="JAQ12366.1"/>
    </source>
</evidence>
<dbReference type="GO" id="GO:0006506">
    <property type="term" value="P:GPI anchor biosynthetic process"/>
    <property type="evidence" value="ECO:0007669"/>
    <property type="project" value="UniProtKB-UniPathway"/>
</dbReference>
<name>A0A0K8SNT5_LYGHE</name>
<dbReference type="EMBL" id="GDHC01012178">
    <property type="protein sequence ID" value="JAQ06451.1"/>
    <property type="molecule type" value="Transcribed_RNA"/>
</dbReference>
<dbReference type="SUPFAM" id="SSF102588">
    <property type="entry name" value="LmbE-like"/>
    <property type="match status" value="1"/>
</dbReference>
<organism evidence="4">
    <name type="scientific">Lygus hesperus</name>
    <name type="common">Western plant bug</name>
    <dbReference type="NCBI Taxonomy" id="30085"/>
    <lineage>
        <taxon>Eukaryota</taxon>
        <taxon>Metazoa</taxon>
        <taxon>Ecdysozoa</taxon>
        <taxon>Arthropoda</taxon>
        <taxon>Hexapoda</taxon>
        <taxon>Insecta</taxon>
        <taxon>Pterygota</taxon>
        <taxon>Neoptera</taxon>
        <taxon>Paraneoptera</taxon>
        <taxon>Hemiptera</taxon>
        <taxon>Heteroptera</taxon>
        <taxon>Panheteroptera</taxon>
        <taxon>Cimicomorpha</taxon>
        <taxon>Miridae</taxon>
        <taxon>Mirini</taxon>
        <taxon>Lygus</taxon>
    </lineage>
</organism>
<keyword evidence="3" id="KW-1133">Transmembrane helix</keyword>
<sequence length="294" mass="33757">MDYLNASYRYVDKFLPSIGDLNSDILSTNLLTVEGFDFLDISWFHFFHVWLFLFISSFIIISLSHIYYKTYTEDSEGLIKGKRVLIVIAHPDDECMFFGPTIVNLTKKNDVDVHLMCLSEGNYYGDGETRSRELLSSCQELGIPLSNIRLFSNGHLPDDPLVDWDAEIVASLISWHVEALSMDTLLTFDDHGVSGHRNHIAISRSVSALISENRLPPSCKCYALKSENIFFKYIGFLIVFLKRKHSNIYVSSHTDHLTIKNAMSKHASQYVWFRKLFVTFSSYCYLNTLVCLQT</sequence>
<reference evidence="4" key="1">
    <citation type="submission" date="2014-09" db="EMBL/GenBank/DDBJ databases">
        <authorList>
            <person name="Magalhaes I.L.F."/>
            <person name="Oliveira U."/>
            <person name="Santos F.R."/>
            <person name="Vidigal T.H.D.A."/>
            <person name="Brescovit A.D."/>
            <person name="Santos A.J."/>
        </authorList>
    </citation>
    <scope>NUCLEOTIDE SEQUENCE</scope>
</reference>
<keyword evidence="3" id="KW-0472">Membrane</keyword>
<dbReference type="PANTHER" id="PTHR12993:SF11">
    <property type="entry name" value="N-ACETYLGLUCOSAMINYL-PHOSPHATIDYLINOSITOL DE-N-ACETYLASE"/>
    <property type="match status" value="1"/>
</dbReference>
<dbReference type="GO" id="GO:0000225">
    <property type="term" value="F:N-acetylglucosaminylphosphatidylinositol deacetylase activity"/>
    <property type="evidence" value="ECO:0007669"/>
    <property type="project" value="UniProtKB-EC"/>
</dbReference>
<dbReference type="EMBL" id="GBRD01010849">
    <property type="protein sequence ID" value="JAG54975.1"/>
    <property type="molecule type" value="Transcribed_RNA"/>
</dbReference>
<keyword evidence="3" id="KW-0812">Transmembrane</keyword>
<protein>
    <recommendedName>
        <fullName evidence="2">N-acetylglucosaminylphosphatidylinositol deacetylase</fullName>
        <ecNumber evidence="2">3.5.1.89</ecNumber>
    </recommendedName>
</protein>
<evidence type="ECO:0000256" key="2">
    <source>
        <dbReference type="ARBA" id="ARBA00012176"/>
    </source>
</evidence>
<proteinExistence type="inferred from homology"/>
<reference evidence="5" key="2">
    <citation type="journal article" date="2016" name="Gigascience">
        <title>De novo construction of an expanded transcriptome assembly for the western tarnished plant bug, Lygus hesperus.</title>
        <authorList>
            <person name="Tassone E.E."/>
            <person name="Geib S.M."/>
            <person name="Hall B."/>
            <person name="Fabrick J.A."/>
            <person name="Brent C.S."/>
            <person name="Hull J.J."/>
        </authorList>
    </citation>
    <scope>NUCLEOTIDE SEQUENCE</scope>
</reference>
<dbReference type="EMBL" id="GDHC01006263">
    <property type="protein sequence ID" value="JAQ12366.1"/>
    <property type="molecule type" value="Transcribed_RNA"/>
</dbReference>